<evidence type="ECO:0000256" key="4">
    <source>
        <dbReference type="PROSITE-ProRule" id="PRU00723"/>
    </source>
</evidence>
<dbReference type="HOGENOM" id="CLU_880286_0_0_1"/>
<dbReference type="EMBL" id="KN832873">
    <property type="protein sequence ID" value="KIN03944.1"/>
    <property type="molecule type" value="Genomic_DNA"/>
</dbReference>
<dbReference type="PROSITE" id="PS50103">
    <property type="entry name" value="ZF_C3H1"/>
    <property type="match status" value="1"/>
</dbReference>
<feature type="domain" description="C3H1-type" evidence="6">
    <location>
        <begin position="126"/>
        <end position="153"/>
    </location>
</feature>
<reference evidence="7 8" key="1">
    <citation type="submission" date="2014-04" db="EMBL/GenBank/DDBJ databases">
        <authorList>
            <consortium name="DOE Joint Genome Institute"/>
            <person name="Kuo A."/>
            <person name="Martino E."/>
            <person name="Perotto S."/>
            <person name="Kohler A."/>
            <person name="Nagy L.G."/>
            <person name="Floudas D."/>
            <person name="Copeland A."/>
            <person name="Barry K.W."/>
            <person name="Cichocki N."/>
            <person name="Veneault-Fourrey C."/>
            <person name="LaButti K."/>
            <person name="Lindquist E.A."/>
            <person name="Lipzen A."/>
            <person name="Lundell T."/>
            <person name="Morin E."/>
            <person name="Murat C."/>
            <person name="Sun H."/>
            <person name="Tunlid A."/>
            <person name="Henrissat B."/>
            <person name="Grigoriev I.V."/>
            <person name="Hibbett D.S."/>
            <person name="Martin F."/>
            <person name="Nordberg H.P."/>
            <person name="Cantor M.N."/>
            <person name="Hua S.X."/>
        </authorList>
    </citation>
    <scope>NUCLEOTIDE SEQUENCE [LARGE SCALE GENOMIC DNA]</scope>
    <source>
        <strain evidence="7 8">Zn</strain>
    </source>
</reference>
<dbReference type="Gene3D" id="4.10.1000.10">
    <property type="entry name" value="Zinc finger, CCCH-type"/>
    <property type="match status" value="1"/>
</dbReference>
<dbReference type="InterPro" id="IPR000571">
    <property type="entry name" value="Znf_CCCH"/>
</dbReference>
<keyword evidence="2 4" id="KW-0863">Zinc-finger</keyword>
<dbReference type="InterPro" id="IPR036855">
    <property type="entry name" value="Znf_CCCH_sf"/>
</dbReference>
<keyword evidence="8" id="KW-1185">Reference proteome</keyword>
<evidence type="ECO:0000256" key="1">
    <source>
        <dbReference type="ARBA" id="ARBA00022723"/>
    </source>
</evidence>
<organism evidence="7 8">
    <name type="scientific">Oidiodendron maius (strain Zn)</name>
    <dbReference type="NCBI Taxonomy" id="913774"/>
    <lineage>
        <taxon>Eukaryota</taxon>
        <taxon>Fungi</taxon>
        <taxon>Dikarya</taxon>
        <taxon>Ascomycota</taxon>
        <taxon>Pezizomycotina</taxon>
        <taxon>Leotiomycetes</taxon>
        <taxon>Leotiomycetes incertae sedis</taxon>
        <taxon>Myxotrichaceae</taxon>
        <taxon>Oidiodendron</taxon>
    </lineage>
</organism>
<keyword evidence="1 4" id="KW-0479">Metal-binding</keyword>
<reference evidence="8" key="2">
    <citation type="submission" date="2015-01" db="EMBL/GenBank/DDBJ databases">
        <title>Evolutionary Origins and Diversification of the Mycorrhizal Mutualists.</title>
        <authorList>
            <consortium name="DOE Joint Genome Institute"/>
            <consortium name="Mycorrhizal Genomics Consortium"/>
            <person name="Kohler A."/>
            <person name="Kuo A."/>
            <person name="Nagy L.G."/>
            <person name="Floudas D."/>
            <person name="Copeland A."/>
            <person name="Barry K.W."/>
            <person name="Cichocki N."/>
            <person name="Veneault-Fourrey C."/>
            <person name="LaButti K."/>
            <person name="Lindquist E.A."/>
            <person name="Lipzen A."/>
            <person name="Lundell T."/>
            <person name="Morin E."/>
            <person name="Murat C."/>
            <person name="Riley R."/>
            <person name="Ohm R."/>
            <person name="Sun H."/>
            <person name="Tunlid A."/>
            <person name="Henrissat B."/>
            <person name="Grigoriev I.V."/>
            <person name="Hibbett D.S."/>
            <person name="Martin F."/>
        </authorList>
    </citation>
    <scope>NUCLEOTIDE SEQUENCE [LARGE SCALE GENOMIC DNA]</scope>
    <source>
        <strain evidence="8">Zn</strain>
    </source>
</reference>
<proteinExistence type="predicted"/>
<evidence type="ECO:0000256" key="2">
    <source>
        <dbReference type="ARBA" id="ARBA00022771"/>
    </source>
</evidence>
<dbReference type="GO" id="GO:0008270">
    <property type="term" value="F:zinc ion binding"/>
    <property type="evidence" value="ECO:0007669"/>
    <property type="project" value="UniProtKB-KW"/>
</dbReference>
<name>A0A0C3CY38_OIDMZ</name>
<evidence type="ECO:0000259" key="6">
    <source>
        <dbReference type="PROSITE" id="PS50103"/>
    </source>
</evidence>
<sequence length="316" mass="36233">MDLNLNEYAGSAHGVENDCKEDLYHNSERDKCSLLIEHASSSHSEQHVSDSDHDSTNDASKKHRQLEAVQNNLAIAPTSDLAFIDLITEQNCSCTSPATQERPIMVPLKNEECSLQQKDKGQRPVYLFKPCFYFSTGRTCKQGKHCRFLHDEEVRDNNMEKEKRRAERGSRKAESVMASLKSDVMDLQFAILVCGYGDAYEDGSPEVNNHPLRLPTILTAVEIWVTSRFHRFKPSRVKWSSQFSLEERQKLQDSYSLPEKFFMMSFSSSEDQRNAITQRNRKQAGFSGPKLLVQQCFPKRELPARNSNENNVEFKL</sequence>
<keyword evidence="3 4" id="KW-0862">Zinc</keyword>
<feature type="region of interest" description="Disordered" evidence="5">
    <location>
        <begin position="41"/>
        <end position="62"/>
    </location>
</feature>
<evidence type="ECO:0000256" key="5">
    <source>
        <dbReference type="SAM" id="MobiDB-lite"/>
    </source>
</evidence>
<gene>
    <name evidence="7" type="ORF">OIDMADRAFT_51876</name>
</gene>
<evidence type="ECO:0000313" key="8">
    <source>
        <dbReference type="Proteomes" id="UP000054321"/>
    </source>
</evidence>
<dbReference type="SUPFAM" id="SSF90229">
    <property type="entry name" value="CCCH zinc finger"/>
    <property type="match status" value="1"/>
</dbReference>
<accession>A0A0C3CY38</accession>
<feature type="zinc finger region" description="C3H1-type" evidence="4">
    <location>
        <begin position="126"/>
        <end position="153"/>
    </location>
</feature>
<protein>
    <recommendedName>
        <fullName evidence="6">C3H1-type domain-containing protein</fullName>
    </recommendedName>
</protein>
<dbReference type="Proteomes" id="UP000054321">
    <property type="component" value="Unassembled WGS sequence"/>
</dbReference>
<feature type="compositionally biased region" description="Basic and acidic residues" evidence="5">
    <location>
        <begin position="44"/>
        <end position="60"/>
    </location>
</feature>
<dbReference type="InParanoid" id="A0A0C3CY38"/>
<dbReference type="SMART" id="SM00356">
    <property type="entry name" value="ZnF_C3H1"/>
    <property type="match status" value="1"/>
</dbReference>
<evidence type="ECO:0000313" key="7">
    <source>
        <dbReference type="EMBL" id="KIN03944.1"/>
    </source>
</evidence>
<evidence type="ECO:0000256" key="3">
    <source>
        <dbReference type="ARBA" id="ARBA00022833"/>
    </source>
</evidence>
<dbReference type="AlphaFoldDB" id="A0A0C3CY38"/>